<evidence type="ECO:0000256" key="3">
    <source>
        <dbReference type="ARBA" id="ARBA00022553"/>
    </source>
</evidence>
<dbReference type="InterPro" id="IPR036097">
    <property type="entry name" value="HisK_dim/P_sf"/>
</dbReference>
<dbReference type="Pfam" id="PF00072">
    <property type="entry name" value="Response_reg"/>
    <property type="match status" value="1"/>
</dbReference>
<dbReference type="InterPro" id="IPR003661">
    <property type="entry name" value="HisK_dim/P_dom"/>
</dbReference>
<dbReference type="PANTHER" id="PTHR45339">
    <property type="entry name" value="HYBRID SIGNAL TRANSDUCTION HISTIDINE KINASE J"/>
    <property type="match status" value="1"/>
</dbReference>
<keyword evidence="5" id="KW-0418">Kinase</keyword>
<dbReference type="Gene3D" id="3.30.565.10">
    <property type="entry name" value="Histidine kinase-like ATPase, C-terminal domain"/>
    <property type="match status" value="1"/>
</dbReference>
<dbReference type="Pfam" id="PF00512">
    <property type="entry name" value="HisKA"/>
    <property type="match status" value="1"/>
</dbReference>
<dbReference type="SMART" id="SM00388">
    <property type="entry name" value="HisKA"/>
    <property type="match status" value="1"/>
</dbReference>
<dbReference type="SMART" id="SM00387">
    <property type="entry name" value="HATPase_c"/>
    <property type="match status" value="1"/>
</dbReference>
<comment type="caution">
    <text evidence="12">The sequence shown here is derived from an EMBL/GenBank/DDBJ whole genome shotgun (WGS) entry which is preliminary data.</text>
</comment>
<organism evidence="12 13">
    <name type="scientific">Parashewanella spongiae</name>
    <dbReference type="NCBI Taxonomy" id="342950"/>
    <lineage>
        <taxon>Bacteria</taxon>
        <taxon>Pseudomonadati</taxon>
        <taxon>Pseudomonadota</taxon>
        <taxon>Gammaproteobacteria</taxon>
        <taxon>Alteromonadales</taxon>
        <taxon>Shewanellaceae</taxon>
        <taxon>Parashewanella</taxon>
    </lineage>
</organism>
<dbReference type="Pfam" id="PF13185">
    <property type="entry name" value="GAF_2"/>
    <property type="match status" value="1"/>
</dbReference>
<evidence type="ECO:0000313" key="12">
    <source>
        <dbReference type="EMBL" id="RJY06021.1"/>
    </source>
</evidence>
<dbReference type="InterPro" id="IPR004358">
    <property type="entry name" value="Sig_transdc_His_kin-like_C"/>
</dbReference>
<keyword evidence="9" id="KW-0472">Membrane</keyword>
<dbReference type="InterPro" id="IPR029016">
    <property type="entry name" value="GAF-like_dom_sf"/>
</dbReference>
<dbReference type="PROSITE" id="PS50110">
    <property type="entry name" value="RESPONSE_REGULATORY"/>
    <property type="match status" value="1"/>
</dbReference>
<feature type="modified residue" description="4-aspartylphosphate" evidence="7">
    <location>
        <position position="996"/>
    </location>
</feature>
<dbReference type="InterPro" id="IPR003018">
    <property type="entry name" value="GAF"/>
</dbReference>
<evidence type="ECO:0000256" key="4">
    <source>
        <dbReference type="ARBA" id="ARBA00022679"/>
    </source>
</evidence>
<evidence type="ECO:0000256" key="5">
    <source>
        <dbReference type="ARBA" id="ARBA00022777"/>
    </source>
</evidence>
<dbReference type="AlphaFoldDB" id="A0A3A6TM73"/>
<dbReference type="Gene3D" id="3.40.50.2300">
    <property type="match status" value="1"/>
</dbReference>
<dbReference type="OrthoDB" id="9810730at2"/>
<evidence type="ECO:0000313" key="13">
    <source>
        <dbReference type="Proteomes" id="UP000273022"/>
    </source>
</evidence>
<dbReference type="Gene3D" id="3.30.450.40">
    <property type="match status" value="1"/>
</dbReference>
<dbReference type="InterPro" id="IPR036890">
    <property type="entry name" value="HATPase_C_sf"/>
</dbReference>
<dbReference type="CDD" id="cd00082">
    <property type="entry name" value="HisKA"/>
    <property type="match status" value="1"/>
</dbReference>
<dbReference type="SUPFAM" id="SSF52172">
    <property type="entry name" value="CheY-like"/>
    <property type="match status" value="1"/>
</dbReference>
<dbReference type="Proteomes" id="UP000273022">
    <property type="component" value="Unassembled WGS sequence"/>
</dbReference>
<proteinExistence type="predicted"/>
<feature type="transmembrane region" description="Helical" evidence="9">
    <location>
        <begin position="218"/>
        <end position="242"/>
    </location>
</feature>
<dbReference type="InterPro" id="IPR005467">
    <property type="entry name" value="His_kinase_dom"/>
</dbReference>
<keyword evidence="9" id="KW-1133">Transmembrane helix</keyword>
<dbReference type="InterPro" id="IPR003594">
    <property type="entry name" value="HATPase_dom"/>
</dbReference>
<dbReference type="PANTHER" id="PTHR45339:SF1">
    <property type="entry name" value="HYBRID SIGNAL TRANSDUCTION HISTIDINE KINASE J"/>
    <property type="match status" value="1"/>
</dbReference>
<keyword evidence="4" id="KW-0808">Transferase</keyword>
<dbReference type="SUPFAM" id="SSF55781">
    <property type="entry name" value="GAF domain-like"/>
    <property type="match status" value="1"/>
</dbReference>
<evidence type="ECO:0000256" key="9">
    <source>
        <dbReference type="SAM" id="Phobius"/>
    </source>
</evidence>
<accession>A0A3A6TM73</accession>
<evidence type="ECO:0000256" key="7">
    <source>
        <dbReference type="PROSITE-ProRule" id="PRU00169"/>
    </source>
</evidence>
<keyword evidence="9" id="KW-0812">Transmembrane</keyword>
<dbReference type="CDD" id="cd17546">
    <property type="entry name" value="REC_hyHK_CKI1_RcsC-like"/>
    <property type="match status" value="1"/>
</dbReference>
<dbReference type="EC" id="2.7.13.3" evidence="2"/>
<dbReference type="EMBL" id="QYYH01000173">
    <property type="protein sequence ID" value="RJY06021.1"/>
    <property type="molecule type" value="Genomic_DNA"/>
</dbReference>
<dbReference type="GO" id="GO:0000155">
    <property type="term" value="F:phosphorelay sensor kinase activity"/>
    <property type="evidence" value="ECO:0007669"/>
    <property type="project" value="InterPro"/>
</dbReference>
<dbReference type="InterPro" id="IPR011006">
    <property type="entry name" value="CheY-like_superfamily"/>
</dbReference>
<dbReference type="SUPFAM" id="SSF47384">
    <property type="entry name" value="Homodimeric domain of signal transducing histidine kinase"/>
    <property type="match status" value="1"/>
</dbReference>
<evidence type="ECO:0000256" key="2">
    <source>
        <dbReference type="ARBA" id="ARBA00012438"/>
    </source>
</evidence>
<evidence type="ECO:0000259" key="10">
    <source>
        <dbReference type="PROSITE" id="PS50109"/>
    </source>
</evidence>
<dbReference type="CDD" id="cd16922">
    <property type="entry name" value="HATPase_EvgS-ArcB-TorS-like"/>
    <property type="match status" value="1"/>
</dbReference>
<evidence type="ECO:0000259" key="11">
    <source>
        <dbReference type="PROSITE" id="PS50110"/>
    </source>
</evidence>
<dbReference type="InterPro" id="IPR001789">
    <property type="entry name" value="Sig_transdc_resp-reg_receiver"/>
</dbReference>
<reference evidence="12 13" key="1">
    <citation type="submission" date="2018-09" db="EMBL/GenBank/DDBJ databases">
        <title>Phylogeny of the Shewanellaceae, and recommendation for two new genera, Pseudoshewanella and Parashewanella.</title>
        <authorList>
            <person name="Wang G."/>
        </authorList>
    </citation>
    <scope>NUCLEOTIDE SEQUENCE [LARGE SCALE GENOMIC DNA]</scope>
    <source>
        <strain evidence="12 13">KCTC 22492</strain>
    </source>
</reference>
<dbReference type="SMART" id="SM00448">
    <property type="entry name" value="REC"/>
    <property type="match status" value="1"/>
</dbReference>
<dbReference type="PRINTS" id="PR00344">
    <property type="entry name" value="BCTRLSENSOR"/>
</dbReference>
<keyword evidence="6" id="KW-0902">Two-component regulatory system</keyword>
<keyword evidence="3 7" id="KW-0597">Phosphoprotein</keyword>
<dbReference type="PROSITE" id="PS50109">
    <property type="entry name" value="HIS_KIN"/>
    <property type="match status" value="1"/>
</dbReference>
<keyword evidence="13" id="KW-1185">Reference proteome</keyword>
<feature type="domain" description="Response regulatory" evidence="11">
    <location>
        <begin position="946"/>
        <end position="1063"/>
    </location>
</feature>
<evidence type="ECO:0000256" key="1">
    <source>
        <dbReference type="ARBA" id="ARBA00000085"/>
    </source>
</evidence>
<feature type="coiled-coil region" evidence="8">
    <location>
        <begin position="464"/>
        <end position="529"/>
    </location>
</feature>
<keyword evidence="8" id="KW-0175">Coiled coil</keyword>
<evidence type="ECO:0000256" key="6">
    <source>
        <dbReference type="ARBA" id="ARBA00023012"/>
    </source>
</evidence>
<evidence type="ECO:0000256" key="8">
    <source>
        <dbReference type="SAM" id="Coils"/>
    </source>
</evidence>
<feature type="transmembrane region" description="Helical" evidence="9">
    <location>
        <begin position="6"/>
        <end position="28"/>
    </location>
</feature>
<comment type="catalytic activity">
    <reaction evidence="1">
        <text>ATP + protein L-histidine = ADP + protein N-phospho-L-histidine.</text>
        <dbReference type="EC" id="2.7.13.3"/>
    </reaction>
</comment>
<protein>
    <recommendedName>
        <fullName evidence="2">histidine kinase</fullName>
        <ecNumber evidence="2">2.7.13.3</ecNumber>
    </recommendedName>
</protein>
<sequence>MTIKRVVAFIILFMMLFCIALLGLIYLIDANKNKLLDSYESRYESYLLADQLRQSSDDLTRFARTYVVTGDKKYKEFYFEVLAIRNGDKPRPKHYERIYWDLLANGFAPRQDGETKSLHKLMEEQGISQQEFTALETAENNSNELVKIETIAMNMVENRPYSSLDKNSTNYDLATMMMHDNKYHLEKYRIMKPVDEFFNLLNVRTRSAVDTFSKDGKFLFNVLIFMSLFLVLFTLTTSWALVRYILKPLGEEPQVLQDIAYQITKGNFHYSFKDKANGLYKSLSIMNKSLKKNRAKLEAQSWLQQGQALTDDVLRKEQNPNVLGRSVLSILANYSGAKIGSLYIWKKNVHDDGKGELQNISTFSYYDSMANKKNYQLGEGVIGQAAVDGEIIIYNDIPEDYMVVQSSIGESPVTHVVVIPFFYRNELKGVLELGFFTDVTDVKKEFFERIRESLGITFENILANQSLKNALDSSQTLSEELQTQQEELRISNDLLVKKTEELEDQKQSLQNSKIEIEKKAEQLENANRYKSEFLANMSHELRTPLNSLLILAGSLKENSSGHLDEEEVYSANTIEQSGKHLLALINDILDLSKIESGHMDITQEKVMLAEFKQCLEDRFSVIAKEKGIEFKFIINSNAPAYFISDRLKVEQILTNLIGNGLKFTNKGNVTVEVLSSTNELDQQQIHFNVKDTGIGIHKDKHEKIFNAFQQADSSMTRKYGGTGLGLSISTKLASLLNGEVELETIQGKGSTFRLVLPLVTSDLETNIVLNVEELKSDIISDTSNIQSQLDSFLVLVVGEPWTAEITASLILKNVNVDSAKDRMETTSALNNRRYDALVMNFVIDDETALDILPELSNSVSRALPPIIICSSSEFTDSQVFDINKYTNKIIMQSARFEERLNEELTSLMNEKATNQLFKPSYSVKNDVASESTSTENADYSALKGRTVLLVDDDMRNTFSLAKVLRNHDMSVEIALNSKQALVLLQESPKIDIVCLDIMMPENDGYHTLSNIRKQAKFKTLPIITLTANNFESDKQRCLAAGANDYLPKPIDVPLLLERMKRCLP</sequence>
<name>A0A3A6TM73_9GAMM</name>
<gene>
    <name evidence="12" type="ORF">D5R81_18135</name>
</gene>
<dbReference type="Gene3D" id="1.10.287.130">
    <property type="match status" value="1"/>
</dbReference>
<feature type="domain" description="Histidine kinase" evidence="10">
    <location>
        <begin position="536"/>
        <end position="760"/>
    </location>
</feature>
<dbReference type="SUPFAM" id="SSF55874">
    <property type="entry name" value="ATPase domain of HSP90 chaperone/DNA topoisomerase II/histidine kinase"/>
    <property type="match status" value="1"/>
</dbReference>
<dbReference type="Pfam" id="PF02518">
    <property type="entry name" value="HATPase_c"/>
    <property type="match status" value="1"/>
</dbReference>
<dbReference type="RefSeq" id="WP_121855012.1">
    <property type="nucleotide sequence ID" value="NZ_CP037952.1"/>
</dbReference>
<dbReference type="FunFam" id="3.30.565.10:FF:000010">
    <property type="entry name" value="Sensor histidine kinase RcsC"/>
    <property type="match status" value="1"/>
</dbReference>